<dbReference type="GO" id="GO:0003677">
    <property type="term" value="F:DNA binding"/>
    <property type="evidence" value="ECO:0007669"/>
    <property type="project" value="InterPro"/>
</dbReference>
<dbReference type="PANTHER" id="PTHR30313:SF2">
    <property type="entry name" value="DNA PRIMASE"/>
    <property type="match status" value="1"/>
</dbReference>
<dbReference type="SUPFAM" id="SSF57783">
    <property type="entry name" value="Zinc beta-ribbon"/>
    <property type="match status" value="1"/>
</dbReference>
<dbReference type="InterPro" id="IPR036977">
    <property type="entry name" value="DNA_primase_Znf_CHC2"/>
</dbReference>
<dbReference type="InterPro" id="IPR034151">
    <property type="entry name" value="TOPRIM_DnaG_bac"/>
</dbReference>
<dbReference type="Pfam" id="PF13155">
    <property type="entry name" value="Toprim_2"/>
    <property type="match status" value="1"/>
</dbReference>
<dbReference type="Gene3D" id="3.90.980.10">
    <property type="entry name" value="DNA primase, catalytic core, N-terminal domain"/>
    <property type="match status" value="1"/>
</dbReference>
<feature type="domain" description="Reverse transcriptase" evidence="5">
    <location>
        <begin position="614"/>
        <end position="935"/>
    </location>
</feature>
<keyword evidence="2" id="KW-0863">Zinc-finger</keyword>
<dbReference type="CDD" id="cd01646">
    <property type="entry name" value="RT_Bac_retron_I"/>
    <property type="match status" value="1"/>
</dbReference>
<evidence type="ECO:0000256" key="2">
    <source>
        <dbReference type="ARBA" id="ARBA00022771"/>
    </source>
</evidence>
<organism evidence="6 7">
    <name type="scientific">Piscinibacter terrae</name>
    <dbReference type="NCBI Taxonomy" id="2496871"/>
    <lineage>
        <taxon>Bacteria</taxon>
        <taxon>Pseudomonadati</taxon>
        <taxon>Pseudomonadota</taxon>
        <taxon>Betaproteobacteria</taxon>
        <taxon>Burkholderiales</taxon>
        <taxon>Sphaerotilaceae</taxon>
        <taxon>Piscinibacter</taxon>
    </lineage>
</organism>
<protein>
    <submittedName>
        <fullName evidence="6">Toprim domain-containing protein</fullName>
    </submittedName>
</protein>
<evidence type="ECO:0000313" key="7">
    <source>
        <dbReference type="Proteomes" id="UP000267464"/>
    </source>
</evidence>
<dbReference type="SUPFAM" id="SSF56731">
    <property type="entry name" value="DNA primase core"/>
    <property type="match status" value="1"/>
</dbReference>
<feature type="region of interest" description="Disordered" evidence="4">
    <location>
        <begin position="1894"/>
        <end position="1989"/>
    </location>
</feature>
<reference evidence="6 7" key="2">
    <citation type="submission" date="2018-12" db="EMBL/GenBank/DDBJ databases">
        <title>Rhizobacter gummiphilus sp. nov., a rubber-degrading bacterium isolated from the soil of a botanical garden in Japan.</title>
        <authorList>
            <person name="Shunsuke S.S."/>
        </authorList>
    </citation>
    <scope>NUCLEOTIDE SEQUENCE [LARGE SCALE GENOMIC DNA]</scope>
    <source>
        <strain evidence="6 7">S-16</strain>
    </source>
</reference>
<dbReference type="GO" id="GO:0006269">
    <property type="term" value="P:DNA replication, synthesis of primer"/>
    <property type="evidence" value="ECO:0007669"/>
    <property type="project" value="TreeGrafter"/>
</dbReference>
<dbReference type="InterPro" id="IPR050219">
    <property type="entry name" value="DnaG_primase"/>
</dbReference>
<dbReference type="PROSITE" id="PS50878">
    <property type="entry name" value="RT_POL"/>
    <property type="match status" value="1"/>
</dbReference>
<dbReference type="Proteomes" id="UP000267464">
    <property type="component" value="Unassembled WGS sequence"/>
</dbReference>
<dbReference type="GO" id="GO:0005737">
    <property type="term" value="C:cytoplasm"/>
    <property type="evidence" value="ECO:0007669"/>
    <property type="project" value="TreeGrafter"/>
</dbReference>
<evidence type="ECO:0000256" key="3">
    <source>
        <dbReference type="ARBA" id="ARBA00022833"/>
    </source>
</evidence>
<dbReference type="InterPro" id="IPR000477">
    <property type="entry name" value="RT_dom"/>
</dbReference>
<dbReference type="CDD" id="cd03364">
    <property type="entry name" value="TOPRIM_DnaG_primases"/>
    <property type="match status" value="1"/>
</dbReference>
<dbReference type="GO" id="GO:0003899">
    <property type="term" value="F:DNA-directed RNA polymerase activity"/>
    <property type="evidence" value="ECO:0007669"/>
    <property type="project" value="InterPro"/>
</dbReference>
<evidence type="ECO:0000313" key="6">
    <source>
        <dbReference type="EMBL" id="RQP23140.1"/>
    </source>
</evidence>
<dbReference type="Gene3D" id="3.40.1360.10">
    <property type="match status" value="1"/>
</dbReference>
<keyword evidence="3" id="KW-0862">Zinc</keyword>
<name>A0A3N7HLY1_9BURK</name>
<dbReference type="Gene3D" id="3.90.580.10">
    <property type="entry name" value="Zinc finger, CHC2-type domain"/>
    <property type="match status" value="1"/>
</dbReference>
<dbReference type="EMBL" id="QUSW01000005">
    <property type="protein sequence ID" value="RQP23140.1"/>
    <property type="molecule type" value="Genomic_DNA"/>
</dbReference>
<proteinExistence type="predicted"/>
<dbReference type="InterPro" id="IPR037068">
    <property type="entry name" value="DNA_primase_core_N_sf"/>
</dbReference>
<keyword evidence="1" id="KW-0479">Metal-binding</keyword>
<comment type="caution">
    <text evidence="6">The sequence shown here is derived from an EMBL/GenBank/DDBJ whole genome shotgun (WGS) entry which is preliminary data.</text>
</comment>
<dbReference type="PANTHER" id="PTHR30313">
    <property type="entry name" value="DNA PRIMASE"/>
    <property type="match status" value="1"/>
</dbReference>
<evidence type="ECO:0000259" key="5">
    <source>
        <dbReference type="PROSITE" id="PS50878"/>
    </source>
</evidence>
<evidence type="ECO:0000256" key="1">
    <source>
        <dbReference type="ARBA" id="ARBA00022723"/>
    </source>
</evidence>
<dbReference type="InterPro" id="IPR002694">
    <property type="entry name" value="Znf_CHC2"/>
</dbReference>
<keyword evidence="7" id="KW-1185">Reference proteome</keyword>
<feature type="compositionally biased region" description="Basic and acidic residues" evidence="4">
    <location>
        <begin position="1900"/>
        <end position="1912"/>
    </location>
</feature>
<reference evidence="6 7" key="1">
    <citation type="submission" date="2018-08" db="EMBL/GenBank/DDBJ databases">
        <authorList>
            <person name="Khan S.A."/>
            <person name="Jeon C.O."/>
            <person name="Chun B.H."/>
            <person name="Jeong S.E."/>
        </authorList>
    </citation>
    <scope>NUCLEOTIDE SEQUENCE [LARGE SCALE GENOMIC DNA]</scope>
    <source>
        <strain evidence="6 7">S-16</strain>
    </source>
</reference>
<dbReference type="Pfam" id="PF01807">
    <property type="entry name" value="Zn_ribbon_DnaG"/>
    <property type="match status" value="1"/>
</dbReference>
<dbReference type="SMART" id="SM00400">
    <property type="entry name" value="ZnF_CHCC"/>
    <property type="match status" value="1"/>
</dbReference>
<accession>A0A3N7HLY1</accession>
<gene>
    <name evidence="6" type="ORF">DZC73_18660</name>
</gene>
<dbReference type="GO" id="GO:0008270">
    <property type="term" value="F:zinc ion binding"/>
    <property type="evidence" value="ECO:0007669"/>
    <property type="project" value="UniProtKB-KW"/>
</dbReference>
<evidence type="ECO:0000256" key="4">
    <source>
        <dbReference type="SAM" id="MobiDB-lite"/>
    </source>
</evidence>
<sequence>MLHGAWRRQTSRYQASLGALAPVASETLEALRASIQTERVQHAKQGRKNVPRIDYDKLLASVSIDEVAKRLGMELSAETGTKAKALCPFHDDKTPSLLIDSNRDRSRQHFHCFACGAHGDAIDLIKARLNVGFKEAVEWLSRGFAIASSSEPTNAPRPPADIGSDDGSGLELALRMYLRGSSAERLNEWIVERNLDPTIIRRASFAHATSNFLSGRLDAEKDRSRKRERAGLLEDAHLVRRLFPGVATALHLPLNAGDGSSTSYGDFFIGERIVFPLYDDKKLLVGLGARSLGDSVGSTSPKYQFTRGFPKTRVLYRAEQAFGRLREGAKQGKKEQTLFLCEGFLDALRFEGAGLDAVAVMGSALSEQQTQLIKVLCDSLPGQGTTVTVNVCFDRDEAGLRGAADACLRLLAAGLDCKFCWPTDATLSDVGVYGEHAKDPNDYLAGLSPESVNELLERSSYDAPLAILAFAFGTTADDTLNDSIWSAAPRSRRMRAFTRASAQLRRVAGRNAASLVSIGEQIEETRTSVQALRDWAAHLAEAKAEAHGSLSGEFLNDAQARLNHARLLAYMGSKRGELPCDEPRWERLDVAATAFNALLVERLLSQEADPLGAYDAVWVPRSFGGSQPRLKMMPRPEDLTIQQYLLNEILTERWDHSAYSDSTFSRSIPAIRYYREERRTVTTGFDSDGKGNWGELSTRTLSFAYQIDMDVVEGRQPASSQGMYRPFHECWLDFMKSVSRQVSEIGYVYAVRLDVKRYYDRLRRYVVRDSLQAHLKHAIESVTGDTPGFAELLGMQVATPSAAEKATAVLERLDEQLFGVAYRRPDTGVVEGSDPTRGIPQGPVLSAWIGSIALFPLDQEANRIIERLNTEKTRVGYARYVDDIVLLADSPAALNEMRESIDRHARALELTLLAKADEIPAMSAEEFSVYINHGRALAASGPAWEPPLIGDGESGWDFWSVAPTTDRQSALQLLHNVELYKAPVATILQTVKTAFQAPDLRPSELPKAARLLWYAIASEHENDVDRVDAAAAWTRYLTLWSECVQGTSWRLLPEKHSWESPLLFGLEGLEQLLDTKTRDVHELNAEENVTRRNRIALLASLVLEPRFSTPFGDNLSGPEHQRETRFQLLAWKARRATGQSNAPATRSEAERARLVHVWQPFEWMHEAVALLASSTASDEDPLKPFVQPFKNLVARNLNYSVAARLFQDLLPDQPDRQLPSGEPSGVSDQATTATAAIALQTLASVVPRTEVLACFSKRHHLLALTASVHSTARLFLPPLPGIRVKRLFSCLSDESTNGNVLARGLEAIELNDAGQDLPVFVGADSQAIPRPLALSWTRHDMESTGGLLRRLEGTLSPEDFLRLRASTESTGQSLVVGTLRSAASLYRAIVAAVRSFAREHSELELVPAWPHLAQSSNGQNYYVIGEGVSRAELGNRAFVRDGGRALRTIEVPIYEADLWRVGAAVSDFIGLHDDVAKFSDAETEVTLDAAALSNPARYVLRAQMRKLRGAFADSRISKRQASATELPSSIERSLRLLEDFPDDSASAILQVAHVLAIEAESAAMFLSFRERWGCTDTAVFLKELASRLVARLPLSISKDLAVDAGDLLGVRRDLWGVLCFSRQVHALSGTAALSQEPAWRALRAGTVCAGVSAALEGVVASMRSHGSFEANFTFDFPAEWNVAALGRGDSDSAPDAADTAEDARLQRNRVGLLEQLRSVVRHLGHRLRREVNSLSRLSDDVYSLLETIVKRIAQAEYSYERSGEVLDWPFECVSNESLNLLDLDLLELTTALVRQLDAELGFEVVLAKESSYGYNAQTRRFVDSRNGHWEVTPWMISQFPRNAKHVEEVVLDGRVLRIWSEVYDRSSGRLLSVSALGEPFASIAIGKIATESKVSGEAISDDKVQEPTRSDDTPAQGAPNVDSGEASNTRIQGKTDRPAATANLGDTDEGAHTPDHLAPIGAPQTLPPDTGANDRVAGDWPIDLPRPPSAIDIRSFRNHQRESWQTRSKESKREAHVRVALLQMSLDITYLHPMMEVCPSRWPVSKEAKNALTEKLEPKALYEMLASATVRSGSEHNWKGENSESPQMPSWAEHRRRRILERVVDCCEAFNVDLLVLPEYSVRRETVEWLKAFLANKNVSVLAGTYMEFRKDPPSHNLAAQLTLLWPVPKEVTQLLALPSNQQVRDRRDSQDAFLRGLVLELTRQKKYRSIALNELIQPLTGPLSPLFKPEDLAKQLQDETGLMPTVSSIIALLSNTRLPLKHVLELICSEVFLVSSPANYLHMAEDYVDMHKRFSGSASADEVERDLKVLAKHLSITGDGKQVRRSILAIPAATSRSADYWIAGQACQLAAGTTSVFCNGIGKDLAGGSCFVGRGSWKTARLEPGCVASITPYHGWSKGIYYNDGKDALSGHDQAVVIADIDPYNMLEGKPRPQTMPVPLQLVAYLPLIESVDWQKTESTLLASYGLPPITEIRSSGYQKPPCDEDTFRSAIQKAIAAPAEANFSSLWKFFPDVDAITDRAAAFWHDGAIQPSAGSHAQGAFGSPALYDWIDVSLSLSGSDTLRNVEVPFWQKTK</sequence>